<comment type="subunit">
    <text evidence="1">Component of the ribosome quality control complex (RQC).</text>
</comment>
<reference evidence="4" key="1">
    <citation type="submission" date="2022-03" db="EMBL/GenBank/DDBJ databases">
        <authorList>
            <person name="Tunstrom K."/>
        </authorList>
    </citation>
    <scope>NUCLEOTIDE SEQUENCE</scope>
</reference>
<dbReference type="Proteomes" id="UP001153954">
    <property type="component" value="Unassembled WGS sequence"/>
</dbReference>
<dbReference type="GO" id="GO:0061630">
    <property type="term" value="F:ubiquitin protein ligase activity"/>
    <property type="evidence" value="ECO:0007669"/>
    <property type="project" value="UniProtKB-UniRule"/>
</dbReference>
<evidence type="ECO:0000259" key="3">
    <source>
        <dbReference type="Pfam" id="PF22958"/>
    </source>
</evidence>
<accession>A0AAU9UZV2</accession>
<sequence>MGGKTKQSQRTKNNVRPSSSGRSAELLSTTIKLDSSLVSGKELPVLFPTLNAATIDQGLSPEYSVCFKQLNKKDPYTKTKALQKITELVKNGNVEDAVAALSSWANHYQILVTDSDRRVREAAQACHGALVSACGRRAAPALRRLLPAWLLAHHDDHAPAAELAQAQLQSTFPDSKLGEALSFCKTEIMTLLIDNLSGNTEAMLSKKVDNGDERRIQIERILSSSLRALELFITKLPETHDEWLWEKLRLLLQSVEFWKLFVHKSEHIRAAWYSACGRLCEREGERLGALDERVRIGKALVSTAERGAVAAQRWAAVLLLMHRVQDWYTWFERKDLLVKRLLDVLNNGGWGEAQPLSNMLLPLLSKLPDELVTKDFYTTFFDAIFTGLNNRNLLSSKSERQTWIKILEECLRYLSVQNHEYVLEVVTYVHRTWLENVFAINNAQARNHLIKCSATNMASLVKYWLKQTKEGNSEKYDQLIRNFWLNIGSTIAKQIDQLSIVENENVTQLIESHILLLKTLKTMFASEGIKQRHIHFEDQKTVEDVAPPSSIEQFDVMLTDRFEHNLTDVVENTCCSYFDFVNNKEVSQAIFTALHTYIEEFESKNLLIALARHFKQETVYGFYETVLKQWLTNDTGCEPLVDIVFIVIKHLTQEEQDRTFETFQQFPPLVSEWCLSRAVSCPQGARSAARRWLHAPAAERSVAALGGRAAAGDARATRLLLACLAHDIDGEPLVSSAAVSRAVEQLGAACGAAGEGGGAAGEGGGAAACARHVLHELARAPHESRRLLAAPLLEVLFQHSLDHPRPAPRPAARACVAALGALPLDARAPLVSRARARLHAHVFSDLENLDIDRIAHAASLYPYLFVASEDTTKTPTEIVSHIKLLFDMETEKPKVPLEVYSLRCDCIDGNINCPFENDNEFIAKVVSESDDDYEELTRKDLMLFLYNSLFKTFVMREILCEDAEDSEDADEMRSRSEELVKEDLVKEELNRVFYDAAVLSVLVERYAFWSDYDLIIQGMQQMKSLIESILSVTTPETKDILLSHFSKNAAARGYYWSYARKLFNERINERMPARPNDTLESEVSGEDRSSGSRNIENNEIDDENTSKTPESEHSECLNVTDTVNLESLEDIVTGNGYFHSLQAERGAARGTRRVLMMRSVLAAHARDAALGEQLARDTRAGRAPADVIIDAYYRHNDLMLYKTELFAAPWSMIVSNAAIVQFLEEEVRTRGWDLPAHQWDFTTIALCSLAESLQFSEQRWGCCKVAVVARAVLGLLGAVHAFISGVRAQAERRRPSAPAAALPAEWRDVFAPELARHALALVERALDDEGPMSASRVATLSALAARLTCLPADAPGAPPARELVARAAAALRRVSPAARKYLAFATLDFLSETLVVEDAETLAAWCAREDESPRPEFSLGYFDDALVHLQDLLDAALSNVKVCEGTCEMLARSDSHSVALGLLLLAAHLLRHSARARADLAQFYIELLRCGAQVCEMLARSDSHSVALGLLLLAAHLLRHSARARADLAQFYIELLRCGAQVCEMLARSDSHSVALGLLLLAAHLLRHSARARADLAQFYIELLRCGAQVCEMLARSDSHSVALGLLLLAAHLLRHSARARADLAQFYIELLRCGAQVCEMLARSDSHSVALGLLLLAAHLLRHSARARADLAQFYIELLRCGAQVCEMLARSDSHSVALGLLLLAAHLLRHSARARADLAQFYIELLRCGAQVCEMLARSDSHSVALGLLLLAAHLLRHSARARADLAQFYIELLRCGAQVCEMLARSDSHSVALGLLLLAAHLLRHSARARADLAQFYIELLRCGAQVCEMLARSDSHSVALGLLLLAAHLLRHSARARADLAQFYIELLRCGAQVCEMLARSDSHSVALGLLLLAAHLLRHSARARADLAQFYIELLR</sequence>
<feature type="region of interest" description="Disordered" evidence="2">
    <location>
        <begin position="1073"/>
        <end position="1115"/>
    </location>
</feature>
<keyword evidence="1" id="KW-0808">Transferase</keyword>
<protein>
    <recommendedName>
        <fullName evidence="1">E3 ubiquitin-protein ligase listerin</fullName>
        <ecNumber evidence="1">2.3.2.27</ecNumber>
    </recommendedName>
    <alternativeName>
        <fullName evidence="1">RING-type E3 ubiquitin transferase listerin</fullName>
    </alternativeName>
</protein>
<keyword evidence="1" id="KW-0479">Metal-binding</keyword>
<dbReference type="InterPro" id="IPR039795">
    <property type="entry name" value="LTN1/Rkr1"/>
</dbReference>
<organism evidence="4 5">
    <name type="scientific">Euphydryas editha</name>
    <name type="common">Edith's checkerspot</name>
    <dbReference type="NCBI Taxonomy" id="104508"/>
    <lineage>
        <taxon>Eukaryota</taxon>
        <taxon>Metazoa</taxon>
        <taxon>Ecdysozoa</taxon>
        <taxon>Arthropoda</taxon>
        <taxon>Hexapoda</taxon>
        <taxon>Insecta</taxon>
        <taxon>Pterygota</taxon>
        <taxon>Neoptera</taxon>
        <taxon>Endopterygota</taxon>
        <taxon>Lepidoptera</taxon>
        <taxon>Glossata</taxon>
        <taxon>Ditrysia</taxon>
        <taxon>Papilionoidea</taxon>
        <taxon>Nymphalidae</taxon>
        <taxon>Nymphalinae</taxon>
        <taxon>Euphydryas</taxon>
    </lineage>
</organism>
<dbReference type="EMBL" id="CAKOGL010000028">
    <property type="protein sequence ID" value="CAH2105184.1"/>
    <property type="molecule type" value="Genomic_DNA"/>
</dbReference>
<dbReference type="GO" id="GO:0008270">
    <property type="term" value="F:zinc ion binding"/>
    <property type="evidence" value="ECO:0007669"/>
    <property type="project" value="UniProtKB-KW"/>
</dbReference>
<dbReference type="PANTHER" id="PTHR12389:SF0">
    <property type="entry name" value="E3 UBIQUITIN-PROTEIN LIGASE LISTERIN"/>
    <property type="match status" value="1"/>
</dbReference>
<proteinExistence type="inferred from homology"/>
<keyword evidence="1" id="KW-0833">Ubl conjugation pathway</keyword>
<dbReference type="InterPro" id="IPR054476">
    <property type="entry name" value="Ltn1_N"/>
</dbReference>
<keyword evidence="1" id="KW-0863">Zinc-finger</keyword>
<evidence type="ECO:0000256" key="1">
    <source>
        <dbReference type="RuleBase" id="RU367090"/>
    </source>
</evidence>
<keyword evidence="5" id="KW-1185">Reference proteome</keyword>
<dbReference type="GO" id="GO:0043023">
    <property type="term" value="F:ribosomal large subunit binding"/>
    <property type="evidence" value="ECO:0007669"/>
    <property type="project" value="TreeGrafter"/>
</dbReference>
<evidence type="ECO:0000313" key="5">
    <source>
        <dbReference type="Proteomes" id="UP001153954"/>
    </source>
</evidence>
<dbReference type="GO" id="GO:1990116">
    <property type="term" value="P:ribosome-associated ubiquitin-dependent protein catabolic process"/>
    <property type="evidence" value="ECO:0007669"/>
    <property type="project" value="UniProtKB-UniRule"/>
</dbReference>
<name>A0AAU9UZV2_EUPED</name>
<dbReference type="GO" id="GO:1990112">
    <property type="term" value="C:RQC complex"/>
    <property type="evidence" value="ECO:0007669"/>
    <property type="project" value="UniProtKB-UniRule"/>
</dbReference>
<feature type="domain" description="E3 ubiquitin-protein ligase listerin N-terminal" evidence="3">
    <location>
        <begin position="62"/>
        <end position="367"/>
    </location>
</feature>
<keyword evidence="1" id="KW-0862">Zinc</keyword>
<comment type="catalytic activity">
    <reaction evidence="1">
        <text>S-ubiquitinyl-[E2 ubiquitin-conjugating enzyme]-L-cysteine + [acceptor protein]-L-lysine = [E2 ubiquitin-conjugating enzyme]-L-cysteine + N(6)-ubiquitinyl-[acceptor protein]-L-lysine.</text>
        <dbReference type="EC" id="2.3.2.27"/>
    </reaction>
</comment>
<dbReference type="Pfam" id="PF22958">
    <property type="entry name" value="Ltn1_1st"/>
    <property type="match status" value="1"/>
</dbReference>
<evidence type="ECO:0000256" key="2">
    <source>
        <dbReference type="SAM" id="MobiDB-lite"/>
    </source>
</evidence>
<dbReference type="SUPFAM" id="SSF48371">
    <property type="entry name" value="ARM repeat"/>
    <property type="match status" value="1"/>
</dbReference>
<dbReference type="EC" id="2.3.2.27" evidence="1"/>
<dbReference type="InterPro" id="IPR011989">
    <property type="entry name" value="ARM-like"/>
</dbReference>
<dbReference type="Gene3D" id="1.25.10.10">
    <property type="entry name" value="Leucine-rich Repeat Variant"/>
    <property type="match status" value="1"/>
</dbReference>
<dbReference type="GO" id="GO:0072344">
    <property type="term" value="P:rescue of stalled ribosome"/>
    <property type="evidence" value="ECO:0007669"/>
    <property type="project" value="UniProtKB-UniRule"/>
</dbReference>
<feature type="region of interest" description="Disordered" evidence="2">
    <location>
        <begin position="1"/>
        <end position="23"/>
    </location>
</feature>
<evidence type="ECO:0000313" key="4">
    <source>
        <dbReference type="EMBL" id="CAH2105184.1"/>
    </source>
</evidence>
<comment type="function">
    <text evidence="1">E3 ubiquitin-protein ligase. Component of the ribosome quality control complex (RQC), a ribosome-associated complex that mediates ubiquitination and extraction of incompletely synthesized nascent chains for proteasomal degradation.</text>
</comment>
<comment type="caution">
    <text evidence="4">The sequence shown here is derived from an EMBL/GenBank/DDBJ whole genome shotgun (WGS) entry which is preliminary data.</text>
</comment>
<dbReference type="GO" id="GO:0005829">
    <property type="term" value="C:cytosol"/>
    <property type="evidence" value="ECO:0007669"/>
    <property type="project" value="UniProtKB-UniRule"/>
</dbReference>
<dbReference type="PANTHER" id="PTHR12389">
    <property type="entry name" value="ZINC FINGER PROTEIN 294"/>
    <property type="match status" value="1"/>
</dbReference>
<comment type="similarity">
    <text evidence="1">Belongs to the LTN1 family.</text>
</comment>
<dbReference type="InterPro" id="IPR016024">
    <property type="entry name" value="ARM-type_fold"/>
</dbReference>
<comment type="pathway">
    <text evidence="1">Protein modification; protein ubiquitination.</text>
</comment>
<gene>
    <name evidence="4" type="ORF">EEDITHA_LOCUS19479</name>
</gene>